<dbReference type="NCBIfam" id="TIGR03373">
    <property type="entry name" value="VI_minor_4"/>
    <property type="match status" value="1"/>
</dbReference>
<dbReference type="Proteomes" id="UP000190834">
    <property type="component" value="Unassembled WGS sequence"/>
</dbReference>
<gene>
    <name evidence="1" type="ORF">SAMN02745782_03042</name>
</gene>
<reference evidence="2" key="1">
    <citation type="submission" date="2017-02" db="EMBL/GenBank/DDBJ databases">
        <authorList>
            <person name="Varghese N."/>
            <person name="Submissions S."/>
        </authorList>
    </citation>
    <scope>NUCLEOTIDE SEQUENCE [LARGE SCALE GENOMIC DNA]</scope>
    <source>
        <strain evidence="2">DSM 19608</strain>
    </source>
</reference>
<evidence type="ECO:0000313" key="1">
    <source>
        <dbReference type="EMBL" id="SKA23732.1"/>
    </source>
</evidence>
<dbReference type="STRING" id="1123491.SAMN02745782_03042"/>
<accession>A0A1T4S6D5</accession>
<organism evidence="1 2">
    <name type="scientific">Vibrio cincinnatiensis DSM 19608</name>
    <dbReference type="NCBI Taxonomy" id="1123491"/>
    <lineage>
        <taxon>Bacteria</taxon>
        <taxon>Pseudomonadati</taxon>
        <taxon>Pseudomonadota</taxon>
        <taxon>Gammaproteobacteria</taxon>
        <taxon>Vibrionales</taxon>
        <taxon>Vibrionaceae</taxon>
        <taxon>Vibrio</taxon>
    </lineage>
</organism>
<dbReference type="AlphaFoldDB" id="A0A1T4S6D5"/>
<dbReference type="Gene3D" id="3.40.1730.10">
    <property type="entry name" value="pa0076 domain"/>
    <property type="match status" value="1"/>
</dbReference>
<sequence length="231" mass="26275">MPSDVVTPGWGYIGKIPAKGDFIKHGLPKYCANVLHDWQQAVIAVSREQLQDRWQALYLNAPIWNFSFDASITGESTLIGSMIPSVDAAGRYFFFTVARLVEEHALAYWQHRVWAEDSQALALAVLEDGFSFDHWLNRLSSANDNLALNRKFSGQVSLKNAECESLIFKEYAEIGADDLLKFLINEKYNKPCYWWTDGNDTVEPLMFISEGLPPIGKYAAMLDGQWAKWNW</sequence>
<proteinExistence type="predicted"/>
<dbReference type="InterPro" id="IPR038225">
    <property type="entry name" value="TagF_sf"/>
</dbReference>
<keyword evidence="2" id="KW-1185">Reference proteome</keyword>
<name>A0A1T4S6D5_VIBCI</name>
<protein>
    <submittedName>
        <fullName evidence="1">Type VI secretion system protein ImpM</fullName>
    </submittedName>
</protein>
<dbReference type="GeneID" id="70582242"/>
<dbReference type="Pfam" id="PF09867">
    <property type="entry name" value="TagF_N"/>
    <property type="match status" value="1"/>
</dbReference>
<dbReference type="InterPro" id="IPR017748">
    <property type="entry name" value="TagF"/>
</dbReference>
<evidence type="ECO:0000313" key="2">
    <source>
        <dbReference type="Proteomes" id="UP000190834"/>
    </source>
</evidence>
<dbReference type="PIRSF" id="PIRSF029287">
    <property type="entry name" value="UCP029287"/>
    <property type="match status" value="1"/>
</dbReference>
<dbReference type="RefSeq" id="WP_078927380.1">
    <property type="nucleotide sequence ID" value="NZ_FUXB01000019.1"/>
</dbReference>
<dbReference type="OrthoDB" id="9801841at2"/>
<dbReference type="EMBL" id="FUXB01000019">
    <property type="protein sequence ID" value="SKA23732.1"/>
    <property type="molecule type" value="Genomic_DNA"/>
</dbReference>